<dbReference type="Proteomes" id="UP000659654">
    <property type="component" value="Unassembled WGS sequence"/>
</dbReference>
<evidence type="ECO:0000313" key="3">
    <source>
        <dbReference type="Proteomes" id="UP000095284"/>
    </source>
</evidence>
<evidence type="ECO:0000313" key="2">
    <source>
        <dbReference type="EMBL" id="CAD5208394.1"/>
    </source>
</evidence>
<feature type="transmembrane region" description="Helical" evidence="1">
    <location>
        <begin position="114"/>
        <end position="138"/>
    </location>
</feature>
<dbReference type="Proteomes" id="UP000095284">
    <property type="component" value="Unplaced"/>
</dbReference>
<dbReference type="SMR" id="A0A1I7S1L0"/>
<dbReference type="PANTHER" id="PTHR22943:SF248">
    <property type="entry name" value="SEVEN TM RECEPTOR"/>
    <property type="match status" value="1"/>
</dbReference>
<dbReference type="EMBL" id="CAJFCV020000001">
    <property type="protein sequence ID" value="CAG9081319.1"/>
    <property type="molecule type" value="Genomic_DNA"/>
</dbReference>
<evidence type="ECO:0000256" key="1">
    <source>
        <dbReference type="SAM" id="Phobius"/>
    </source>
</evidence>
<keyword evidence="4" id="KW-1185">Reference proteome</keyword>
<dbReference type="OrthoDB" id="5820288at2759"/>
<proteinExistence type="predicted"/>
<evidence type="ECO:0000313" key="4">
    <source>
        <dbReference type="Proteomes" id="UP000659654"/>
    </source>
</evidence>
<sequence>MEDEDSRSQMDIRSQIGPKGIIPRHCVYALSTPQFIVSASCNLIMRVAHYAILLYFGRKIVMKMKEVSFNLKTENAQRYVVNVMVLQALYPLIVFFVPLAIHSSFIMAGVNLGFLPYLLSAIPQLLPAMNAITIMTLIPSYRRTLCLSLNPDVESTVTVVSGSRKSIDVRQN</sequence>
<keyword evidence="1" id="KW-1133">Transmembrane helix</keyword>
<protein>
    <submittedName>
        <fullName evidence="2">(pine wood nematode) hypothetical protein</fullName>
    </submittedName>
</protein>
<organism evidence="3 5">
    <name type="scientific">Bursaphelenchus xylophilus</name>
    <name type="common">Pinewood nematode worm</name>
    <name type="synonym">Aphelenchoides xylophilus</name>
    <dbReference type="NCBI Taxonomy" id="6326"/>
    <lineage>
        <taxon>Eukaryota</taxon>
        <taxon>Metazoa</taxon>
        <taxon>Ecdysozoa</taxon>
        <taxon>Nematoda</taxon>
        <taxon>Chromadorea</taxon>
        <taxon>Rhabditida</taxon>
        <taxon>Tylenchina</taxon>
        <taxon>Tylenchomorpha</taxon>
        <taxon>Aphelenchoidea</taxon>
        <taxon>Aphelenchoididae</taxon>
        <taxon>Bursaphelenchus</taxon>
    </lineage>
</organism>
<feature type="transmembrane region" description="Helical" evidence="1">
    <location>
        <begin position="79"/>
        <end position="102"/>
    </location>
</feature>
<dbReference type="InterPro" id="IPR019428">
    <property type="entry name" value="7TM_GPCR_serpentine_rcpt_Str"/>
</dbReference>
<accession>A0A1I7S1L0</accession>
<dbReference type="Proteomes" id="UP000582659">
    <property type="component" value="Unassembled WGS sequence"/>
</dbReference>
<keyword evidence="1" id="KW-0812">Transmembrane</keyword>
<reference evidence="5" key="1">
    <citation type="submission" date="2016-11" db="UniProtKB">
        <authorList>
            <consortium name="WormBaseParasite"/>
        </authorList>
    </citation>
    <scope>IDENTIFICATION</scope>
</reference>
<name>A0A1I7S1L0_BURXY</name>
<dbReference type="AlphaFoldDB" id="A0A1I7S1L0"/>
<keyword evidence="1" id="KW-0472">Membrane</keyword>
<feature type="transmembrane region" description="Helical" evidence="1">
    <location>
        <begin position="35"/>
        <end position="58"/>
    </location>
</feature>
<dbReference type="EMBL" id="CAJFDI010000001">
    <property type="protein sequence ID" value="CAD5208394.1"/>
    <property type="molecule type" value="Genomic_DNA"/>
</dbReference>
<dbReference type="WBParaSite" id="BXY_0688800.1">
    <property type="protein sequence ID" value="BXY_0688800.1"/>
    <property type="gene ID" value="BXY_0688800"/>
</dbReference>
<dbReference type="Pfam" id="PF10326">
    <property type="entry name" value="7TM_GPCR_Str"/>
    <property type="match status" value="1"/>
</dbReference>
<dbReference type="PANTHER" id="PTHR22943">
    <property type="entry name" value="7-TRANSMEMBRANE DOMAIN RECEPTOR C.ELEGANS"/>
    <property type="match status" value="1"/>
</dbReference>
<evidence type="ECO:0000313" key="5">
    <source>
        <dbReference type="WBParaSite" id="BXY_0688800.1"/>
    </source>
</evidence>
<reference evidence="2" key="2">
    <citation type="submission" date="2020-09" db="EMBL/GenBank/DDBJ databases">
        <authorList>
            <person name="Kikuchi T."/>
        </authorList>
    </citation>
    <scope>NUCLEOTIDE SEQUENCE</scope>
    <source>
        <strain evidence="2">Ka4C1</strain>
    </source>
</reference>
<gene>
    <name evidence="2" type="ORF">BXYJ_LOCUS630</name>
</gene>